<reference evidence="1 2" key="1">
    <citation type="journal article" date="2017" name="Mol. Plant">
        <title>The Genome of Medicinal Plant Macleaya cordata Provides New Insights into Benzylisoquinoline Alkaloids Metabolism.</title>
        <authorList>
            <person name="Liu X."/>
            <person name="Liu Y."/>
            <person name="Huang P."/>
            <person name="Ma Y."/>
            <person name="Qing Z."/>
            <person name="Tang Q."/>
            <person name="Cao H."/>
            <person name="Cheng P."/>
            <person name="Zheng Y."/>
            <person name="Yuan Z."/>
            <person name="Zhou Y."/>
            <person name="Liu J."/>
            <person name="Tang Z."/>
            <person name="Zhuo Y."/>
            <person name="Zhang Y."/>
            <person name="Yu L."/>
            <person name="Huang J."/>
            <person name="Yang P."/>
            <person name="Peng Q."/>
            <person name="Zhang J."/>
            <person name="Jiang W."/>
            <person name="Zhang Z."/>
            <person name="Lin K."/>
            <person name="Ro D.K."/>
            <person name="Chen X."/>
            <person name="Xiong X."/>
            <person name="Shang Y."/>
            <person name="Huang S."/>
            <person name="Zeng J."/>
        </authorList>
    </citation>
    <scope>NUCLEOTIDE SEQUENCE [LARGE SCALE GENOMIC DNA]</scope>
    <source>
        <strain evidence="2">cv. BLH2017</strain>
        <tissue evidence="1">Root</tissue>
    </source>
</reference>
<dbReference type="EMBL" id="MVGT01003660">
    <property type="protein sequence ID" value="OVA03575.1"/>
    <property type="molecule type" value="Genomic_DNA"/>
</dbReference>
<evidence type="ECO:0000313" key="2">
    <source>
        <dbReference type="Proteomes" id="UP000195402"/>
    </source>
</evidence>
<keyword evidence="2" id="KW-1185">Reference proteome</keyword>
<dbReference type="AlphaFoldDB" id="A0A200PZJ5"/>
<dbReference type="OrthoDB" id="1934829at2759"/>
<comment type="caution">
    <text evidence="1">The sequence shown here is derived from an EMBL/GenBank/DDBJ whole genome shotgun (WGS) entry which is preliminary data.</text>
</comment>
<protein>
    <submittedName>
        <fullName evidence="1">Uncharacterized protein</fullName>
    </submittedName>
</protein>
<sequence length="125" mass="13883">MASSLIQVYNEEQYSSKGLEEEDEELFEIDFEAANKIPPSGYWEGCLNLTTTGNIALLANCLLPISDVSNAVPTVSYGWGESAVKNASRIVMMIEFVPERFWGSPLAFGLYDTYRKSLLGSIERS</sequence>
<accession>A0A200PZJ5</accession>
<gene>
    <name evidence="1" type="ORF">BVC80_1651g82</name>
</gene>
<dbReference type="InParanoid" id="A0A200PZJ5"/>
<evidence type="ECO:0000313" key="1">
    <source>
        <dbReference type="EMBL" id="OVA03575.1"/>
    </source>
</evidence>
<proteinExistence type="predicted"/>
<dbReference type="Proteomes" id="UP000195402">
    <property type="component" value="Unassembled WGS sequence"/>
</dbReference>
<organism evidence="1 2">
    <name type="scientific">Macleaya cordata</name>
    <name type="common">Five-seeded plume-poppy</name>
    <name type="synonym">Bocconia cordata</name>
    <dbReference type="NCBI Taxonomy" id="56857"/>
    <lineage>
        <taxon>Eukaryota</taxon>
        <taxon>Viridiplantae</taxon>
        <taxon>Streptophyta</taxon>
        <taxon>Embryophyta</taxon>
        <taxon>Tracheophyta</taxon>
        <taxon>Spermatophyta</taxon>
        <taxon>Magnoliopsida</taxon>
        <taxon>Ranunculales</taxon>
        <taxon>Papaveraceae</taxon>
        <taxon>Papaveroideae</taxon>
        <taxon>Macleaya</taxon>
    </lineage>
</organism>
<name>A0A200PZJ5_MACCD</name>